<evidence type="ECO:0000313" key="3">
    <source>
        <dbReference type="Proteomes" id="UP000280881"/>
    </source>
</evidence>
<feature type="domain" description="Bacteriophage lambda Replication protein O N-terminal" evidence="1">
    <location>
        <begin position="9"/>
        <end position="88"/>
    </location>
</feature>
<evidence type="ECO:0000313" key="2">
    <source>
        <dbReference type="EMBL" id="RKQ59908.1"/>
    </source>
</evidence>
<comment type="caution">
    <text evidence="2">The sequence shown here is derived from an EMBL/GenBank/DDBJ whole genome shotgun (WGS) entry which is preliminary data.</text>
</comment>
<sequence length="256" mass="29547">MSKVYAPNYTQVPNVVIDDLAAKLSDSAFKIYVVLIRKTKGWDQKRDAIAISQFMELTGKSKPTVIKAIDELINLGLIKKTRFTKHGNEYELNLSFSHDGVFLKFRGKKSLLVKNFNIKGKEFLLLKVKNFDTQKKLSKETIKDTNINKGEVKKFDPVDCELPSNVEKKDWIDFVEMRKSIKKPLSELAAKKILKKLDGFGIHAKQALENSIVSSWSDVYMPKQDKHFSQPQNNRMQELQQLSEQWELENANYTPY</sequence>
<dbReference type="AlphaFoldDB" id="A0A420W5J9"/>
<dbReference type="SUPFAM" id="SSF46785">
    <property type="entry name" value="Winged helix' DNA-binding domain"/>
    <property type="match status" value="1"/>
</dbReference>
<dbReference type="RefSeq" id="WP_121171982.1">
    <property type="nucleotide sequence ID" value="NZ_RBIE01000006.1"/>
</dbReference>
<evidence type="ECO:0000259" key="1">
    <source>
        <dbReference type="Pfam" id="PF04492"/>
    </source>
</evidence>
<dbReference type="GO" id="GO:0006260">
    <property type="term" value="P:DNA replication"/>
    <property type="evidence" value="ECO:0007669"/>
    <property type="project" value="InterPro"/>
</dbReference>
<reference evidence="2 3" key="1">
    <citation type="submission" date="2018-10" db="EMBL/GenBank/DDBJ databases">
        <title>Genomic Encyclopedia of Type Strains, Phase IV (KMG-IV): sequencing the most valuable type-strain genomes for metagenomic binning, comparative biology and taxonomic classification.</title>
        <authorList>
            <person name="Goeker M."/>
        </authorList>
    </citation>
    <scope>NUCLEOTIDE SEQUENCE [LARGE SCALE GENOMIC DNA]</scope>
    <source>
        <strain evidence="2 3">DSM 15521</strain>
    </source>
</reference>
<dbReference type="EMBL" id="RBIE01000006">
    <property type="protein sequence ID" value="RKQ59908.1"/>
    <property type="molecule type" value="Genomic_DNA"/>
</dbReference>
<protein>
    <submittedName>
        <fullName evidence="2">Phage replication protein O</fullName>
    </submittedName>
</protein>
<accession>A0A420W5J9</accession>
<dbReference type="InterPro" id="IPR036390">
    <property type="entry name" value="WH_DNA-bd_sf"/>
</dbReference>
<dbReference type="Pfam" id="PF04492">
    <property type="entry name" value="Phage_rep_O"/>
    <property type="match status" value="1"/>
</dbReference>
<keyword evidence="3" id="KW-1185">Reference proteome</keyword>
<gene>
    <name evidence="2" type="ORF">C7457_1696</name>
</gene>
<dbReference type="InterPro" id="IPR036388">
    <property type="entry name" value="WH-like_DNA-bd_sf"/>
</dbReference>
<dbReference type="Proteomes" id="UP000280881">
    <property type="component" value="Unassembled WGS sequence"/>
</dbReference>
<name>A0A420W5J9_9BACT</name>
<dbReference type="Gene3D" id="1.10.10.10">
    <property type="entry name" value="Winged helix-like DNA-binding domain superfamily/Winged helix DNA-binding domain"/>
    <property type="match status" value="1"/>
</dbReference>
<organism evidence="2 3">
    <name type="scientific">Thermovibrio guaymasensis</name>
    <dbReference type="NCBI Taxonomy" id="240167"/>
    <lineage>
        <taxon>Bacteria</taxon>
        <taxon>Pseudomonadati</taxon>
        <taxon>Aquificota</taxon>
        <taxon>Aquificia</taxon>
        <taxon>Desulfurobacteriales</taxon>
        <taxon>Desulfurobacteriaceae</taxon>
        <taxon>Thermovibrio</taxon>
    </lineage>
</organism>
<dbReference type="OrthoDB" id="73772at2"/>
<dbReference type="InterPro" id="IPR006497">
    <property type="entry name" value="Phage_lambda_VrpO_N"/>
</dbReference>
<proteinExistence type="predicted"/>